<accession>A0A0V1G562</accession>
<comment type="caution">
    <text evidence="2">The sequence shown here is derived from an EMBL/GenBank/DDBJ whole genome shotgun (WGS) entry which is preliminary data.</text>
</comment>
<keyword evidence="1" id="KW-0472">Membrane</keyword>
<evidence type="ECO:0000256" key="1">
    <source>
        <dbReference type="SAM" id="Phobius"/>
    </source>
</evidence>
<evidence type="ECO:0000313" key="2">
    <source>
        <dbReference type="EMBL" id="KRY93359.1"/>
    </source>
</evidence>
<keyword evidence="1" id="KW-1133">Transmembrane helix</keyword>
<gene>
    <name evidence="2" type="ORF">T4D_7390</name>
</gene>
<dbReference type="AlphaFoldDB" id="A0A0V1G562"/>
<dbReference type="EMBL" id="JYDT01000003">
    <property type="protein sequence ID" value="KRY93359.1"/>
    <property type="molecule type" value="Genomic_DNA"/>
</dbReference>
<name>A0A0V1G562_TRIPS</name>
<dbReference type="Proteomes" id="UP000054995">
    <property type="component" value="Unassembled WGS sequence"/>
</dbReference>
<evidence type="ECO:0000313" key="3">
    <source>
        <dbReference type="Proteomes" id="UP000054995"/>
    </source>
</evidence>
<feature type="transmembrane region" description="Helical" evidence="1">
    <location>
        <begin position="45"/>
        <end position="68"/>
    </location>
</feature>
<keyword evidence="1" id="KW-0812">Transmembrane</keyword>
<keyword evidence="3" id="KW-1185">Reference proteome</keyword>
<proteinExistence type="predicted"/>
<organism evidence="2 3">
    <name type="scientific">Trichinella pseudospiralis</name>
    <name type="common">Parasitic roundworm</name>
    <dbReference type="NCBI Taxonomy" id="6337"/>
    <lineage>
        <taxon>Eukaryota</taxon>
        <taxon>Metazoa</taxon>
        <taxon>Ecdysozoa</taxon>
        <taxon>Nematoda</taxon>
        <taxon>Enoplea</taxon>
        <taxon>Dorylaimia</taxon>
        <taxon>Trichinellida</taxon>
        <taxon>Trichinellidae</taxon>
        <taxon>Trichinella</taxon>
    </lineage>
</organism>
<sequence>MSNFREYLPLLFIQLPPPTLPYNPTQLPESCKEFHGPSTDFHAKYLFVLIFFIHFIDCITVKIIGVFLHGSLTKVKGLSSASFTCLDQLPSFWNRRTATSGPINQLPGRSASFPFTQILANYCYGVEPHKRKRPFTEPPDPQDTLALGSENRFYFLAILKSANNQIHNAHLSHMPCCLVELQLRSQMADKSAFCNKLHHEVAYIVDKGLNFQCLPQTLLNSYLILQKREEQLQLRRIEDSAKLCASFRDSFRSLTRNPLIKITVYLLVPEDQDRMLRRETKAKDHPKRRLKLATQNALLDIIN</sequence>
<reference evidence="2 3" key="1">
    <citation type="submission" date="2015-01" db="EMBL/GenBank/DDBJ databases">
        <title>Evolution of Trichinella species and genotypes.</title>
        <authorList>
            <person name="Korhonen P.K."/>
            <person name="Edoardo P."/>
            <person name="Giuseppe L.R."/>
            <person name="Gasser R.B."/>
        </authorList>
    </citation>
    <scope>NUCLEOTIDE SEQUENCE [LARGE SCALE GENOMIC DNA]</scope>
    <source>
        <strain evidence="2">ISS470</strain>
    </source>
</reference>
<protein>
    <submittedName>
        <fullName evidence="2">Uncharacterized protein</fullName>
    </submittedName>
</protein>